<gene>
    <name evidence="2" type="ORF">THAOC_05683</name>
</gene>
<dbReference type="EMBL" id="AGNL01005362">
    <property type="protein sequence ID" value="EJK72751.1"/>
    <property type="molecule type" value="Genomic_DNA"/>
</dbReference>
<evidence type="ECO:0000313" key="2">
    <source>
        <dbReference type="EMBL" id="EJK72751.1"/>
    </source>
</evidence>
<feature type="non-terminal residue" evidence="2">
    <location>
        <position position="243"/>
    </location>
</feature>
<dbReference type="InterPro" id="IPR011057">
    <property type="entry name" value="Mss4-like_sf"/>
</dbReference>
<keyword evidence="3" id="KW-1185">Reference proteome</keyword>
<dbReference type="Proteomes" id="UP000266841">
    <property type="component" value="Unassembled WGS sequence"/>
</dbReference>
<protein>
    <submittedName>
        <fullName evidence="2">Uncharacterized protein</fullName>
    </submittedName>
</protein>
<comment type="caution">
    <text evidence="2">The sequence shown here is derived from an EMBL/GenBank/DDBJ whole genome shotgun (WGS) entry which is preliminary data.</text>
</comment>
<reference evidence="2 3" key="1">
    <citation type="journal article" date="2012" name="Genome Biol.">
        <title>Genome and low-iron response of an oceanic diatom adapted to chronic iron limitation.</title>
        <authorList>
            <person name="Lommer M."/>
            <person name="Specht M."/>
            <person name="Roy A.S."/>
            <person name="Kraemer L."/>
            <person name="Andreson R."/>
            <person name="Gutowska M.A."/>
            <person name="Wolf J."/>
            <person name="Bergner S.V."/>
            <person name="Schilhabel M.B."/>
            <person name="Klostermeier U.C."/>
            <person name="Beiko R.G."/>
            <person name="Rosenstiel P."/>
            <person name="Hippler M."/>
            <person name="Laroche J."/>
        </authorList>
    </citation>
    <scope>NUCLEOTIDE SEQUENCE [LARGE SCALE GENOMIC DNA]</scope>
    <source>
        <strain evidence="2 3">CCMP1005</strain>
    </source>
</reference>
<feature type="signal peptide" evidence="1">
    <location>
        <begin position="1"/>
        <end position="19"/>
    </location>
</feature>
<dbReference type="AlphaFoldDB" id="K0TGL4"/>
<dbReference type="OrthoDB" id="44061at2759"/>
<feature type="chain" id="PRO_5003837935" evidence="1">
    <location>
        <begin position="20"/>
        <end position="243"/>
    </location>
</feature>
<dbReference type="OMA" id="DEVNWEN"/>
<evidence type="ECO:0000313" key="3">
    <source>
        <dbReference type="Proteomes" id="UP000266841"/>
    </source>
</evidence>
<sequence length="243" mass="26189">MRCSTSVVLAFGSVHFAASFSPVAPAVLRPVHANKESSSAKGVVALFTAASDGDDAETIQRRSFLAKLAASLVGAPLALGRPQSADASFFGNNMVEGVMKRGDESIMSPKAHGTTDAAVQERLRFGVDRKLADKISSYTRDFAERAGYYLSTSFEDDVTKSVARGDPLEFYDSVSGKPLFKAPVGRDLDEFLAEARGHGWPSFRDDEVNWENVRVLRNGETVSVGGTHLGHNIPDSIGNRYCI</sequence>
<accession>K0TGL4</accession>
<organism evidence="2 3">
    <name type="scientific">Thalassiosira oceanica</name>
    <name type="common">Marine diatom</name>
    <dbReference type="NCBI Taxonomy" id="159749"/>
    <lineage>
        <taxon>Eukaryota</taxon>
        <taxon>Sar</taxon>
        <taxon>Stramenopiles</taxon>
        <taxon>Ochrophyta</taxon>
        <taxon>Bacillariophyta</taxon>
        <taxon>Coscinodiscophyceae</taxon>
        <taxon>Thalassiosirophycidae</taxon>
        <taxon>Thalassiosirales</taxon>
        <taxon>Thalassiosiraceae</taxon>
        <taxon>Thalassiosira</taxon>
    </lineage>
</organism>
<proteinExistence type="predicted"/>
<evidence type="ECO:0000256" key="1">
    <source>
        <dbReference type="SAM" id="SignalP"/>
    </source>
</evidence>
<keyword evidence="1" id="KW-0732">Signal</keyword>
<name>K0TGL4_THAOC</name>
<dbReference type="eggNOG" id="ENOG502RYJZ">
    <property type="taxonomic scope" value="Eukaryota"/>
</dbReference>
<dbReference type="SUPFAM" id="SSF51316">
    <property type="entry name" value="Mss4-like"/>
    <property type="match status" value="1"/>
</dbReference>